<keyword evidence="3" id="KW-1185">Reference proteome</keyword>
<comment type="caution">
    <text evidence="2">The sequence shown here is derived from an EMBL/GenBank/DDBJ whole genome shotgun (WGS) entry which is preliminary data.</text>
</comment>
<dbReference type="EMBL" id="JBBBZM010000203">
    <property type="protein sequence ID" value="KAL0631873.1"/>
    <property type="molecule type" value="Genomic_DNA"/>
</dbReference>
<protein>
    <submittedName>
        <fullName evidence="2">Uncharacterized protein</fullName>
    </submittedName>
</protein>
<evidence type="ECO:0000313" key="3">
    <source>
        <dbReference type="Proteomes" id="UP001447188"/>
    </source>
</evidence>
<proteinExistence type="predicted"/>
<accession>A0ABR3G7D8</accession>
<feature type="region of interest" description="Disordered" evidence="1">
    <location>
        <begin position="1"/>
        <end position="165"/>
    </location>
</feature>
<name>A0ABR3G7D8_9PEZI</name>
<evidence type="ECO:0000313" key="2">
    <source>
        <dbReference type="EMBL" id="KAL0631873.1"/>
    </source>
</evidence>
<sequence>MHHGRISDLSYSEDGDKPFPGCLTQDGPHIGDVGYQMPSPGTHKLPGNDHRLPMKDSTTEEDYQVPYSIPYNPLGYRPPAGRPREESPASHSSGGYHLRNTAPGEKGTEKSIAHSSGGRQPLNAAPVKKVTGGNMATRPNEIVELGDETDRSGNARRKFSGGMVR</sequence>
<reference evidence="2 3" key="1">
    <citation type="submission" date="2024-02" db="EMBL/GenBank/DDBJ databases">
        <title>Discinaceae phylogenomics.</title>
        <authorList>
            <person name="Dirks A.C."/>
            <person name="James T.Y."/>
        </authorList>
    </citation>
    <scope>NUCLEOTIDE SEQUENCE [LARGE SCALE GENOMIC DNA]</scope>
    <source>
        <strain evidence="2 3">ACD0624</strain>
    </source>
</reference>
<dbReference type="Proteomes" id="UP001447188">
    <property type="component" value="Unassembled WGS sequence"/>
</dbReference>
<evidence type="ECO:0000256" key="1">
    <source>
        <dbReference type="SAM" id="MobiDB-lite"/>
    </source>
</evidence>
<feature type="compositionally biased region" description="Basic and acidic residues" evidence="1">
    <location>
        <begin position="46"/>
        <end position="58"/>
    </location>
</feature>
<gene>
    <name evidence="2" type="ORF">Q9L58_009258</name>
</gene>
<organism evidence="2 3">
    <name type="scientific">Discina gigas</name>
    <dbReference type="NCBI Taxonomy" id="1032678"/>
    <lineage>
        <taxon>Eukaryota</taxon>
        <taxon>Fungi</taxon>
        <taxon>Dikarya</taxon>
        <taxon>Ascomycota</taxon>
        <taxon>Pezizomycotina</taxon>
        <taxon>Pezizomycetes</taxon>
        <taxon>Pezizales</taxon>
        <taxon>Discinaceae</taxon>
        <taxon>Discina</taxon>
    </lineage>
</organism>